<dbReference type="Proteomes" id="UP000011205">
    <property type="component" value="Unassembled WGS sequence"/>
</dbReference>
<gene>
    <name evidence="1" type="ORF">STVIR_1354</name>
</gene>
<accession>L8PJC1</accession>
<protein>
    <submittedName>
        <fullName evidence="1">Uncharacterized protein</fullName>
    </submittedName>
</protein>
<name>L8PJC1_STRVR</name>
<evidence type="ECO:0000313" key="2">
    <source>
        <dbReference type="Proteomes" id="UP000011205"/>
    </source>
</evidence>
<reference evidence="1 2" key="1">
    <citation type="journal article" date="2013" name="Genome Announc.">
        <title>Draft Genome Sequence of Streptomyces viridochromogenes Strain Tu57, Producer of Avilamycin.</title>
        <authorList>
            <person name="Gruning B.A."/>
            <person name="Erxleben A."/>
            <person name="Hahnlein A."/>
            <person name="Gunther S."/>
        </authorList>
    </citation>
    <scope>NUCLEOTIDE SEQUENCE [LARGE SCALE GENOMIC DNA]</scope>
    <source>
        <strain evidence="1 2">Tue57</strain>
    </source>
</reference>
<dbReference type="EMBL" id="AMLP01000049">
    <property type="protein sequence ID" value="ELS57616.1"/>
    <property type="molecule type" value="Genomic_DNA"/>
</dbReference>
<proteinExistence type="predicted"/>
<comment type="caution">
    <text evidence="1">The sequence shown here is derived from an EMBL/GenBank/DDBJ whole genome shotgun (WGS) entry which is preliminary data.</text>
</comment>
<dbReference type="AlphaFoldDB" id="L8PJC1"/>
<sequence>MSPAPGMPPAGVRLDVEQAELFAGLMAWPGSGSPR</sequence>
<evidence type="ECO:0000313" key="1">
    <source>
        <dbReference type="EMBL" id="ELS57616.1"/>
    </source>
</evidence>
<organism evidence="1 2">
    <name type="scientific">Streptomyces viridochromogenes Tue57</name>
    <dbReference type="NCBI Taxonomy" id="1160705"/>
    <lineage>
        <taxon>Bacteria</taxon>
        <taxon>Bacillati</taxon>
        <taxon>Actinomycetota</taxon>
        <taxon>Actinomycetes</taxon>
        <taxon>Kitasatosporales</taxon>
        <taxon>Streptomycetaceae</taxon>
        <taxon>Streptomyces</taxon>
    </lineage>
</organism>